<proteinExistence type="predicted"/>
<gene>
    <name evidence="3" type="ORF">CYNAS_LOCUS7518</name>
</gene>
<protein>
    <submittedName>
        <fullName evidence="3">Uncharacterized protein</fullName>
    </submittedName>
</protein>
<evidence type="ECO:0000256" key="2">
    <source>
        <dbReference type="SAM" id="Phobius"/>
    </source>
</evidence>
<evidence type="ECO:0000313" key="3">
    <source>
        <dbReference type="EMBL" id="CAJ0595535.1"/>
    </source>
</evidence>
<sequence length="94" mass="10450">MNINDYAFNATKVVPMHTAFPVASPYLMTKNQLLEVGNAALNVGFPYVVFAIVLFLYYFVRCTRNMATEPPRSIKDPSVHSESIEALSADLPPI</sequence>
<feature type="compositionally biased region" description="Basic and acidic residues" evidence="1">
    <location>
        <begin position="72"/>
        <end position="83"/>
    </location>
</feature>
<keyword evidence="4" id="KW-1185">Reference proteome</keyword>
<evidence type="ECO:0000256" key="1">
    <source>
        <dbReference type="SAM" id="MobiDB-lite"/>
    </source>
</evidence>
<dbReference type="AlphaFoldDB" id="A0AA36M1Z2"/>
<accession>A0AA36M1Z2</accession>
<dbReference type="Proteomes" id="UP001176961">
    <property type="component" value="Unassembled WGS sequence"/>
</dbReference>
<feature type="transmembrane region" description="Helical" evidence="2">
    <location>
        <begin position="39"/>
        <end position="60"/>
    </location>
</feature>
<organism evidence="3 4">
    <name type="scientific">Cylicocyclus nassatus</name>
    <name type="common">Nematode worm</name>
    <dbReference type="NCBI Taxonomy" id="53992"/>
    <lineage>
        <taxon>Eukaryota</taxon>
        <taxon>Metazoa</taxon>
        <taxon>Ecdysozoa</taxon>
        <taxon>Nematoda</taxon>
        <taxon>Chromadorea</taxon>
        <taxon>Rhabditida</taxon>
        <taxon>Rhabditina</taxon>
        <taxon>Rhabditomorpha</taxon>
        <taxon>Strongyloidea</taxon>
        <taxon>Strongylidae</taxon>
        <taxon>Cylicocyclus</taxon>
    </lineage>
</organism>
<feature type="region of interest" description="Disordered" evidence="1">
    <location>
        <begin position="69"/>
        <end position="94"/>
    </location>
</feature>
<name>A0AA36M1Z2_CYLNA</name>
<keyword evidence="2" id="KW-1133">Transmembrane helix</keyword>
<reference evidence="3" key="1">
    <citation type="submission" date="2023-07" db="EMBL/GenBank/DDBJ databases">
        <authorList>
            <consortium name="CYATHOMIX"/>
        </authorList>
    </citation>
    <scope>NUCLEOTIDE SEQUENCE</scope>
    <source>
        <strain evidence="3">N/A</strain>
    </source>
</reference>
<dbReference type="EMBL" id="CATQJL010000112">
    <property type="protein sequence ID" value="CAJ0595535.1"/>
    <property type="molecule type" value="Genomic_DNA"/>
</dbReference>
<keyword evidence="2" id="KW-0472">Membrane</keyword>
<keyword evidence="2" id="KW-0812">Transmembrane</keyword>
<comment type="caution">
    <text evidence="3">The sequence shown here is derived from an EMBL/GenBank/DDBJ whole genome shotgun (WGS) entry which is preliminary data.</text>
</comment>
<evidence type="ECO:0000313" key="4">
    <source>
        <dbReference type="Proteomes" id="UP001176961"/>
    </source>
</evidence>